<dbReference type="SMART" id="SM00342">
    <property type="entry name" value="HTH_ARAC"/>
    <property type="match status" value="1"/>
</dbReference>
<evidence type="ECO:0000256" key="5">
    <source>
        <dbReference type="SAM" id="Phobius"/>
    </source>
</evidence>
<comment type="caution">
    <text evidence="7">The sequence shown here is derived from an EMBL/GenBank/DDBJ whole genome shotgun (WGS) entry which is preliminary data.</text>
</comment>
<evidence type="ECO:0000313" key="7">
    <source>
        <dbReference type="EMBL" id="MBB3152349.1"/>
    </source>
</evidence>
<keyword evidence="8" id="KW-1185">Reference proteome</keyword>
<dbReference type="PROSITE" id="PS01124">
    <property type="entry name" value="HTH_ARAC_FAMILY_2"/>
    <property type="match status" value="1"/>
</dbReference>
<keyword evidence="3" id="KW-0804">Transcription</keyword>
<sequence>MAFRRLFPSRSLFVTSLLFFICIIVLFSLFNGVSFFFFKTKLEEEIIASNRMLLQHSAERYANHFSRLQSLLYSKYKEVDVQSFNRQIRLFGEAGTDYLTAKKISSQLRNEANDPLFYLESLILHFGGNAFAIDQEGSSSAEDMLGRAYQSSIYTYTYWQNQLLTDNTLTLLPAVRYNRSVELPQGSTLMPYVYKTLGSQYQIIAMLDMEKTLQALFGDARSRAFAITSKDGLLLYSSDAELDAGSIPAFGEGESHTLINRQYWFRTSDSSGLHYFTRVPSQAITSQLSEWNFTAAIVLALMLIVGIAASILFSKRLELPVKQLVDVFSNRRQDKQPSPIEEYAFIDRNIKELLKEREEVQAKMAKQRTLLTNFGYMSQLKNINEDIVELEQLLAMNESYTVVLYELRFRGSMLSVLNLRPENATLAIREHIRHIAQEHCPSSHTFQMEKNYILTVIKESRGVEIEAMLEKMKGMLDQCKHYCLVTIAVSARFEHPSQLGYAYEQVQMLSKQAKLLDETQLIQEPRELPDPPRLSLLQEQELITAIQGGQGVAAFMLIDSILEDMYTAGAAALHYDAFSSLVFEKVAASLGAMQLDASQSWAIKPLHYKLAACCTLSDYKEVLSRLLEAAAVLMIENRADTFDPIAARVMEIIEKQFAEELSLDYLAHTLNMSSAYLSAYIKEKTGTNFSEHLNSLRVSKAKELLTGTTLNINDISRQVGYHNVTSFNRMFKKGTGVAPSEFRKQSVLERKIG</sequence>
<dbReference type="Gene3D" id="1.10.10.60">
    <property type="entry name" value="Homeodomain-like"/>
    <property type="match status" value="2"/>
</dbReference>
<dbReference type="RefSeq" id="WP_183562224.1">
    <property type="nucleotide sequence ID" value="NZ_CBCSLB010000005.1"/>
</dbReference>
<feature type="transmembrane region" description="Helical" evidence="5">
    <location>
        <begin position="12"/>
        <end position="38"/>
    </location>
</feature>
<dbReference type="AlphaFoldDB" id="A0A7W5G9N1"/>
<dbReference type="PANTHER" id="PTHR43280:SF28">
    <property type="entry name" value="HTH-TYPE TRANSCRIPTIONAL ACTIVATOR RHAS"/>
    <property type="match status" value="1"/>
</dbReference>
<organism evidence="7 8">
    <name type="scientific">Paenibacillus endophyticus</name>
    <dbReference type="NCBI Taxonomy" id="1294268"/>
    <lineage>
        <taxon>Bacteria</taxon>
        <taxon>Bacillati</taxon>
        <taxon>Bacillota</taxon>
        <taxon>Bacilli</taxon>
        <taxon>Bacillales</taxon>
        <taxon>Paenibacillaceae</taxon>
        <taxon>Paenibacillus</taxon>
    </lineage>
</organism>
<protein>
    <submittedName>
        <fullName evidence="7">AraC-like DNA-binding protein</fullName>
    </submittedName>
</protein>
<dbReference type="GO" id="GO:0043565">
    <property type="term" value="F:sequence-specific DNA binding"/>
    <property type="evidence" value="ECO:0007669"/>
    <property type="project" value="InterPro"/>
</dbReference>
<evidence type="ECO:0000259" key="6">
    <source>
        <dbReference type="PROSITE" id="PS01124"/>
    </source>
</evidence>
<proteinExistence type="predicted"/>
<evidence type="ECO:0000256" key="3">
    <source>
        <dbReference type="ARBA" id="ARBA00023163"/>
    </source>
</evidence>
<accession>A0A7W5G9N1</accession>
<evidence type="ECO:0000256" key="2">
    <source>
        <dbReference type="ARBA" id="ARBA00023125"/>
    </source>
</evidence>
<keyword evidence="2 7" id="KW-0238">DNA-binding</keyword>
<dbReference type="PANTHER" id="PTHR43280">
    <property type="entry name" value="ARAC-FAMILY TRANSCRIPTIONAL REGULATOR"/>
    <property type="match status" value="1"/>
</dbReference>
<dbReference type="EMBL" id="JACHXW010000006">
    <property type="protein sequence ID" value="MBB3152349.1"/>
    <property type="molecule type" value="Genomic_DNA"/>
</dbReference>
<keyword evidence="5" id="KW-1133">Transmembrane helix</keyword>
<evidence type="ECO:0000313" key="8">
    <source>
        <dbReference type="Proteomes" id="UP000518605"/>
    </source>
</evidence>
<dbReference type="PRINTS" id="PR00032">
    <property type="entry name" value="HTHARAC"/>
</dbReference>
<gene>
    <name evidence="7" type="ORF">FHS16_002399</name>
</gene>
<dbReference type="SUPFAM" id="SSF46689">
    <property type="entry name" value="Homeodomain-like"/>
    <property type="match status" value="1"/>
</dbReference>
<dbReference type="InterPro" id="IPR018062">
    <property type="entry name" value="HTH_AraC-typ_CS"/>
</dbReference>
<name>A0A7W5G9N1_9BACL</name>
<feature type="transmembrane region" description="Helical" evidence="5">
    <location>
        <begin position="291"/>
        <end position="313"/>
    </location>
</feature>
<dbReference type="InterPro" id="IPR018060">
    <property type="entry name" value="HTH_AraC"/>
</dbReference>
<reference evidence="7 8" key="1">
    <citation type="submission" date="2020-08" db="EMBL/GenBank/DDBJ databases">
        <title>Genomic Encyclopedia of Type Strains, Phase III (KMG-III): the genomes of soil and plant-associated and newly described type strains.</title>
        <authorList>
            <person name="Whitman W."/>
        </authorList>
    </citation>
    <scope>NUCLEOTIDE SEQUENCE [LARGE SCALE GENOMIC DNA]</scope>
    <source>
        <strain evidence="7 8">CECT 8234</strain>
    </source>
</reference>
<dbReference type="Proteomes" id="UP000518605">
    <property type="component" value="Unassembled WGS sequence"/>
</dbReference>
<keyword evidence="4" id="KW-0175">Coiled coil</keyword>
<keyword evidence="1" id="KW-0805">Transcription regulation</keyword>
<feature type="coiled-coil region" evidence="4">
    <location>
        <begin position="343"/>
        <end position="370"/>
    </location>
</feature>
<dbReference type="InterPro" id="IPR009057">
    <property type="entry name" value="Homeodomain-like_sf"/>
</dbReference>
<dbReference type="InterPro" id="IPR020449">
    <property type="entry name" value="Tscrpt_reg_AraC-type_HTH"/>
</dbReference>
<dbReference type="Pfam" id="PF12833">
    <property type="entry name" value="HTH_18"/>
    <property type="match status" value="1"/>
</dbReference>
<feature type="domain" description="HTH araC/xylS-type" evidence="6">
    <location>
        <begin position="647"/>
        <end position="745"/>
    </location>
</feature>
<evidence type="ECO:0000256" key="4">
    <source>
        <dbReference type="SAM" id="Coils"/>
    </source>
</evidence>
<evidence type="ECO:0000256" key="1">
    <source>
        <dbReference type="ARBA" id="ARBA00023015"/>
    </source>
</evidence>
<keyword evidence="5" id="KW-0812">Transmembrane</keyword>
<dbReference type="GO" id="GO:0003700">
    <property type="term" value="F:DNA-binding transcription factor activity"/>
    <property type="evidence" value="ECO:0007669"/>
    <property type="project" value="InterPro"/>
</dbReference>
<dbReference type="PROSITE" id="PS00041">
    <property type="entry name" value="HTH_ARAC_FAMILY_1"/>
    <property type="match status" value="1"/>
</dbReference>
<keyword evidence="5" id="KW-0472">Membrane</keyword>